<dbReference type="Proteomes" id="UP000054279">
    <property type="component" value="Unassembled WGS sequence"/>
</dbReference>
<proteinExistence type="predicted"/>
<sequence>MPSLTLLVGLLPQSLRPRLKHLLLPPSALIQWNGTLMMQICLHKQMFAQNVWDSVPPFLSSLSLQRSNLPLRNPHYHTCINLVTASFRQARR</sequence>
<gene>
    <name evidence="1" type="ORF">M422DRAFT_276684</name>
</gene>
<reference evidence="1 2" key="1">
    <citation type="submission" date="2014-06" db="EMBL/GenBank/DDBJ databases">
        <title>Evolutionary Origins and Diversification of the Mycorrhizal Mutualists.</title>
        <authorList>
            <consortium name="DOE Joint Genome Institute"/>
            <consortium name="Mycorrhizal Genomics Consortium"/>
            <person name="Kohler A."/>
            <person name="Kuo A."/>
            <person name="Nagy L.G."/>
            <person name="Floudas D."/>
            <person name="Copeland A."/>
            <person name="Barry K.W."/>
            <person name="Cichocki N."/>
            <person name="Veneault-Fourrey C."/>
            <person name="LaButti K."/>
            <person name="Lindquist E.A."/>
            <person name="Lipzen A."/>
            <person name="Lundell T."/>
            <person name="Morin E."/>
            <person name="Murat C."/>
            <person name="Riley R."/>
            <person name="Ohm R."/>
            <person name="Sun H."/>
            <person name="Tunlid A."/>
            <person name="Henrissat B."/>
            <person name="Grigoriev I.V."/>
            <person name="Hibbett D.S."/>
            <person name="Martin F."/>
        </authorList>
    </citation>
    <scope>NUCLEOTIDE SEQUENCE [LARGE SCALE GENOMIC DNA]</scope>
    <source>
        <strain evidence="1 2">SS14</strain>
    </source>
</reference>
<dbReference type="EMBL" id="KN837919">
    <property type="protein sequence ID" value="KIJ22833.1"/>
    <property type="molecule type" value="Genomic_DNA"/>
</dbReference>
<evidence type="ECO:0000313" key="2">
    <source>
        <dbReference type="Proteomes" id="UP000054279"/>
    </source>
</evidence>
<evidence type="ECO:0000313" key="1">
    <source>
        <dbReference type="EMBL" id="KIJ22833.1"/>
    </source>
</evidence>
<dbReference type="HOGENOM" id="CLU_2414723_0_0_1"/>
<organism evidence="1 2">
    <name type="scientific">Sphaerobolus stellatus (strain SS14)</name>
    <dbReference type="NCBI Taxonomy" id="990650"/>
    <lineage>
        <taxon>Eukaryota</taxon>
        <taxon>Fungi</taxon>
        <taxon>Dikarya</taxon>
        <taxon>Basidiomycota</taxon>
        <taxon>Agaricomycotina</taxon>
        <taxon>Agaricomycetes</taxon>
        <taxon>Phallomycetidae</taxon>
        <taxon>Geastrales</taxon>
        <taxon>Sphaerobolaceae</taxon>
        <taxon>Sphaerobolus</taxon>
    </lineage>
</organism>
<protein>
    <submittedName>
        <fullName evidence="1">Uncharacterized protein</fullName>
    </submittedName>
</protein>
<keyword evidence="2" id="KW-1185">Reference proteome</keyword>
<name>A0A0C9T209_SPHS4</name>
<dbReference type="AlphaFoldDB" id="A0A0C9T209"/>
<accession>A0A0C9T209</accession>